<dbReference type="InterPro" id="IPR014851">
    <property type="entry name" value="BCS1_N"/>
</dbReference>
<evidence type="ECO:0000256" key="12">
    <source>
        <dbReference type="RuleBase" id="RU003651"/>
    </source>
</evidence>
<dbReference type="SMART" id="SM00382">
    <property type="entry name" value="AAA"/>
    <property type="match status" value="1"/>
</dbReference>
<keyword evidence="5" id="KW-0999">Mitochondrion inner membrane</keyword>
<keyword evidence="16" id="KW-1185">Reference proteome</keyword>
<keyword evidence="7 12" id="KW-0067">ATP-binding</keyword>
<evidence type="ECO:0000256" key="5">
    <source>
        <dbReference type="ARBA" id="ARBA00022792"/>
    </source>
</evidence>
<organism evidence="15 16">
    <name type="scientific">Zopfia rhizophila CBS 207.26</name>
    <dbReference type="NCBI Taxonomy" id="1314779"/>
    <lineage>
        <taxon>Eukaryota</taxon>
        <taxon>Fungi</taxon>
        <taxon>Dikarya</taxon>
        <taxon>Ascomycota</taxon>
        <taxon>Pezizomycotina</taxon>
        <taxon>Dothideomycetes</taxon>
        <taxon>Dothideomycetes incertae sedis</taxon>
        <taxon>Zopfiaceae</taxon>
        <taxon>Zopfia</taxon>
    </lineage>
</organism>
<accession>A0A6A6ES78</accession>
<dbReference type="GO" id="GO:0005743">
    <property type="term" value="C:mitochondrial inner membrane"/>
    <property type="evidence" value="ECO:0007669"/>
    <property type="project" value="UniProtKB-SubCell"/>
</dbReference>
<evidence type="ECO:0000256" key="9">
    <source>
        <dbReference type="ARBA" id="ARBA00023128"/>
    </source>
</evidence>
<dbReference type="InterPro" id="IPR003960">
    <property type="entry name" value="ATPase_AAA_CS"/>
</dbReference>
<evidence type="ECO:0000256" key="11">
    <source>
        <dbReference type="ARBA" id="ARBA00048778"/>
    </source>
</evidence>
<evidence type="ECO:0000256" key="2">
    <source>
        <dbReference type="ARBA" id="ARBA00007448"/>
    </source>
</evidence>
<dbReference type="InterPro" id="IPR050747">
    <property type="entry name" value="Mitochondrial_chaperone_BCS1"/>
</dbReference>
<evidence type="ECO:0000256" key="8">
    <source>
        <dbReference type="ARBA" id="ARBA00022989"/>
    </source>
</evidence>
<evidence type="ECO:0000256" key="1">
    <source>
        <dbReference type="ARBA" id="ARBA00004434"/>
    </source>
</evidence>
<evidence type="ECO:0000256" key="6">
    <source>
        <dbReference type="ARBA" id="ARBA00022801"/>
    </source>
</evidence>
<protein>
    <submittedName>
        <fullName evidence="15">Putative mitochondrial chaperone bcs1</fullName>
    </submittedName>
</protein>
<proteinExistence type="inferred from homology"/>
<dbReference type="InterPro" id="IPR027417">
    <property type="entry name" value="P-loop_NTPase"/>
</dbReference>
<dbReference type="SUPFAM" id="SSF52540">
    <property type="entry name" value="P-loop containing nucleoside triphosphate hydrolases"/>
    <property type="match status" value="1"/>
</dbReference>
<gene>
    <name evidence="15" type="ORF">K469DRAFT_681375</name>
</gene>
<comment type="subcellular location">
    <subcellularLocation>
        <location evidence="1">Mitochondrion inner membrane</location>
        <topology evidence="1">Single-pass membrane protein</topology>
    </subcellularLocation>
</comment>
<feature type="domain" description="BCS1 N-terminal" evidence="14">
    <location>
        <begin position="52"/>
        <end position="228"/>
    </location>
</feature>
<dbReference type="InterPro" id="IPR003959">
    <property type="entry name" value="ATPase_AAA_core"/>
</dbReference>
<comment type="similarity">
    <text evidence="2">Belongs to the AAA ATPase family. BCS1 subfamily.</text>
</comment>
<evidence type="ECO:0000313" key="15">
    <source>
        <dbReference type="EMBL" id="KAF2194997.1"/>
    </source>
</evidence>
<dbReference type="Gene3D" id="3.40.50.300">
    <property type="entry name" value="P-loop containing nucleotide triphosphate hydrolases"/>
    <property type="match status" value="1"/>
</dbReference>
<dbReference type="Pfam" id="PF00004">
    <property type="entry name" value="AAA"/>
    <property type="match status" value="1"/>
</dbReference>
<dbReference type="SMART" id="SM01024">
    <property type="entry name" value="BCS1_N"/>
    <property type="match status" value="1"/>
</dbReference>
<evidence type="ECO:0000259" key="13">
    <source>
        <dbReference type="SMART" id="SM00382"/>
    </source>
</evidence>
<evidence type="ECO:0000256" key="10">
    <source>
        <dbReference type="ARBA" id="ARBA00023136"/>
    </source>
</evidence>
<evidence type="ECO:0000256" key="4">
    <source>
        <dbReference type="ARBA" id="ARBA00022741"/>
    </source>
</evidence>
<keyword evidence="8" id="KW-1133">Transmembrane helix</keyword>
<comment type="catalytic activity">
    <reaction evidence="11">
        <text>ATP + H2O = ADP + phosphate + H(+)</text>
        <dbReference type="Rhea" id="RHEA:13065"/>
        <dbReference type="ChEBI" id="CHEBI:15377"/>
        <dbReference type="ChEBI" id="CHEBI:15378"/>
        <dbReference type="ChEBI" id="CHEBI:30616"/>
        <dbReference type="ChEBI" id="CHEBI:43474"/>
        <dbReference type="ChEBI" id="CHEBI:456216"/>
    </reaction>
    <physiologicalReaction direction="left-to-right" evidence="11">
        <dbReference type="Rhea" id="RHEA:13066"/>
    </physiologicalReaction>
</comment>
<dbReference type="GO" id="GO:0016887">
    <property type="term" value="F:ATP hydrolysis activity"/>
    <property type="evidence" value="ECO:0007669"/>
    <property type="project" value="InterPro"/>
</dbReference>
<dbReference type="InterPro" id="IPR057495">
    <property type="entry name" value="AAA_lid_BCS1"/>
</dbReference>
<keyword evidence="4 12" id="KW-0547">Nucleotide-binding</keyword>
<keyword evidence="9" id="KW-0496">Mitochondrion</keyword>
<feature type="domain" description="AAA+ ATPase" evidence="13">
    <location>
        <begin position="261"/>
        <end position="401"/>
    </location>
</feature>
<keyword evidence="3" id="KW-0812">Transmembrane</keyword>
<keyword evidence="6" id="KW-0378">Hydrolase</keyword>
<dbReference type="PANTHER" id="PTHR23070">
    <property type="entry name" value="BCS1 AAA-TYPE ATPASE"/>
    <property type="match status" value="1"/>
</dbReference>
<sequence>MTSFSNATSQIHSTLSEQISLLDLLFPGFTSLSSSIWPLLTGAPSLYGRLLCICGLLVLIGKYGPEYFENLLQAHFTSKMEVPYNDEAYDMLISWVCSQPFAQSVRASLAKVALESSGRGNRSGSQAYTGDGTKKPLHYSPWNGRFYFWHRRHLFFFERSQTRGQFGFSREEASISYFGRNPNVLRELLDECRRHYLALVKNNTCVFKHQGEEWTRSKLRSKRDMSTVVLNNELKEMLVGDISDFLNPTTRKWYSTRSIPYKRGYLFHGPPGTGKSSFSFSLAGQFDLDLYILNIPTLDNHSLKALFEELPQHCVVLLEDIDAVGSKRTGNSNKGVGQSTSSTQMPALKRLSLSTLLNVLDGIGSAEGRVLIMTTNYIGHLDPALIRPGRVDTKVEFPLADEDMISQLFFFIYDPQSINVTGGDESENGVCGTKEEKAVKDCDLPQLAQEFVTKVPKLEFSPAEVMSLLLANKQSPRHAIVSVDTWIERIREERKKLTRTNSWALDDNDGF</sequence>
<evidence type="ECO:0000259" key="14">
    <source>
        <dbReference type="SMART" id="SM01024"/>
    </source>
</evidence>
<dbReference type="Pfam" id="PF08740">
    <property type="entry name" value="BCS1_N"/>
    <property type="match status" value="1"/>
</dbReference>
<dbReference type="AlphaFoldDB" id="A0A6A6ES78"/>
<name>A0A6A6ES78_9PEZI</name>
<dbReference type="Proteomes" id="UP000800200">
    <property type="component" value="Unassembled WGS sequence"/>
</dbReference>
<dbReference type="GO" id="GO:0005524">
    <property type="term" value="F:ATP binding"/>
    <property type="evidence" value="ECO:0007669"/>
    <property type="project" value="UniProtKB-KW"/>
</dbReference>
<dbReference type="Pfam" id="PF25426">
    <property type="entry name" value="AAA_lid_BCS1"/>
    <property type="match status" value="1"/>
</dbReference>
<evidence type="ECO:0000256" key="7">
    <source>
        <dbReference type="ARBA" id="ARBA00022840"/>
    </source>
</evidence>
<dbReference type="OrthoDB" id="10251412at2759"/>
<dbReference type="InterPro" id="IPR003593">
    <property type="entry name" value="AAA+_ATPase"/>
</dbReference>
<evidence type="ECO:0000313" key="16">
    <source>
        <dbReference type="Proteomes" id="UP000800200"/>
    </source>
</evidence>
<dbReference type="PROSITE" id="PS00674">
    <property type="entry name" value="AAA"/>
    <property type="match status" value="1"/>
</dbReference>
<dbReference type="EMBL" id="ML994610">
    <property type="protein sequence ID" value="KAF2194997.1"/>
    <property type="molecule type" value="Genomic_DNA"/>
</dbReference>
<keyword evidence="10" id="KW-0472">Membrane</keyword>
<evidence type="ECO:0000256" key="3">
    <source>
        <dbReference type="ARBA" id="ARBA00022692"/>
    </source>
</evidence>
<reference evidence="15" key="1">
    <citation type="journal article" date="2020" name="Stud. Mycol.">
        <title>101 Dothideomycetes genomes: a test case for predicting lifestyles and emergence of pathogens.</title>
        <authorList>
            <person name="Haridas S."/>
            <person name="Albert R."/>
            <person name="Binder M."/>
            <person name="Bloem J."/>
            <person name="Labutti K."/>
            <person name="Salamov A."/>
            <person name="Andreopoulos B."/>
            <person name="Baker S."/>
            <person name="Barry K."/>
            <person name="Bills G."/>
            <person name="Bluhm B."/>
            <person name="Cannon C."/>
            <person name="Castanera R."/>
            <person name="Culley D."/>
            <person name="Daum C."/>
            <person name="Ezra D."/>
            <person name="Gonzalez J."/>
            <person name="Henrissat B."/>
            <person name="Kuo A."/>
            <person name="Liang C."/>
            <person name="Lipzen A."/>
            <person name="Lutzoni F."/>
            <person name="Magnuson J."/>
            <person name="Mondo S."/>
            <person name="Nolan M."/>
            <person name="Ohm R."/>
            <person name="Pangilinan J."/>
            <person name="Park H.-J."/>
            <person name="Ramirez L."/>
            <person name="Alfaro M."/>
            <person name="Sun H."/>
            <person name="Tritt A."/>
            <person name="Yoshinaga Y."/>
            <person name="Zwiers L.-H."/>
            <person name="Turgeon B."/>
            <person name="Goodwin S."/>
            <person name="Spatafora J."/>
            <person name="Crous P."/>
            <person name="Grigoriev I."/>
        </authorList>
    </citation>
    <scope>NUCLEOTIDE SEQUENCE</scope>
    <source>
        <strain evidence="15">CBS 207.26</strain>
    </source>
</reference>